<sequence>MELYEAIRTRRSLGRVKKDEVPRELIERALEAASWAPSHHNTQPWKFIVMTGEGRSKLGEGYALTAAPGFEGLSSEEREEKLAKERAKAFRSPVVIAAVCSPSGDKRALLVEEVAASHAAVQNLLLALHAEGLAAIWRSGEPMYNPLMKQPFGLDEQEQLVGLIYAGYPDITPPSIPRTPISEKTVWIEQ</sequence>
<dbReference type="EMBL" id="CP035492">
    <property type="protein sequence ID" value="QAY67053.1"/>
    <property type="molecule type" value="Genomic_DNA"/>
</dbReference>
<accession>A0A4P6EXS7</accession>
<dbReference type="GO" id="GO:0016491">
    <property type="term" value="F:oxidoreductase activity"/>
    <property type="evidence" value="ECO:0007669"/>
    <property type="project" value="UniProtKB-UniRule"/>
</dbReference>
<evidence type="ECO:0000256" key="3">
    <source>
        <dbReference type="ARBA" id="ARBA00022643"/>
    </source>
</evidence>
<feature type="binding site" description="in other chain" evidence="8">
    <location>
        <begin position="10"/>
        <end position="12"/>
    </location>
    <ligand>
        <name>FMN</name>
        <dbReference type="ChEBI" id="CHEBI:58210"/>
        <note>ligand shared between dimeric partners</note>
    </ligand>
</feature>
<dbReference type="Pfam" id="PF00881">
    <property type="entry name" value="Nitroreductase"/>
    <property type="match status" value="1"/>
</dbReference>
<evidence type="ECO:0000256" key="1">
    <source>
        <dbReference type="ARBA" id="ARBA00007118"/>
    </source>
</evidence>
<feature type="binding site" description="in other chain" evidence="8">
    <location>
        <begin position="137"/>
        <end position="139"/>
    </location>
    <ligand>
        <name>FMN</name>
        <dbReference type="ChEBI" id="CHEBI:58210"/>
        <note>ligand shared between dimeric partners</note>
    </ligand>
</feature>
<name>A0A4P6EXS7_9BACL</name>
<dbReference type="Proteomes" id="UP000293568">
    <property type="component" value="Chromosome"/>
</dbReference>
<dbReference type="EC" id="1.-.-.-" evidence="7"/>
<evidence type="ECO:0000256" key="7">
    <source>
        <dbReference type="PIRNR" id="PIRNR000232"/>
    </source>
</evidence>
<dbReference type="SUPFAM" id="SSF55469">
    <property type="entry name" value="FMN-dependent nitroreductase-like"/>
    <property type="match status" value="1"/>
</dbReference>
<evidence type="ECO:0000256" key="4">
    <source>
        <dbReference type="ARBA" id="ARBA00022857"/>
    </source>
</evidence>
<dbReference type="PANTHER" id="PTHR43821">
    <property type="entry name" value="NAD(P)H NITROREDUCTASE YDJA-RELATED"/>
    <property type="match status" value="1"/>
</dbReference>
<gene>
    <name evidence="10" type="ORF">ET464_12245</name>
</gene>
<comment type="similarity">
    <text evidence="1 7">Belongs to the nitroreductase family.</text>
</comment>
<reference evidence="10 11" key="1">
    <citation type="submission" date="2019-01" db="EMBL/GenBank/DDBJ databases">
        <title>Genome sequencing of strain FW100M-2.</title>
        <authorList>
            <person name="Heo J."/>
            <person name="Kim S.-J."/>
            <person name="Kim J.-S."/>
            <person name="Hong S.-B."/>
            <person name="Kwon S.-W."/>
        </authorList>
    </citation>
    <scope>NUCLEOTIDE SEQUENCE [LARGE SCALE GENOMIC DNA]</scope>
    <source>
        <strain evidence="10 11">FW100M-2</strain>
    </source>
</reference>
<comment type="cofactor">
    <cofactor evidence="8">
        <name>FMN</name>
        <dbReference type="ChEBI" id="CHEBI:58210"/>
    </cofactor>
    <text evidence="8">Binds 1 FMN per subunit.</text>
</comment>
<dbReference type="InterPro" id="IPR026021">
    <property type="entry name" value="YdjA-like"/>
</dbReference>
<protein>
    <recommendedName>
        <fullName evidence="7">Putative NAD(P)H nitroreductase</fullName>
        <ecNumber evidence="7">1.-.-.-</ecNumber>
    </recommendedName>
</protein>
<feature type="binding site" evidence="8">
    <location>
        <position position="39"/>
    </location>
    <ligand>
        <name>FMN</name>
        <dbReference type="ChEBI" id="CHEBI:58210"/>
        <note>ligand shared between dimeric partners</note>
    </ligand>
</feature>
<evidence type="ECO:0000256" key="2">
    <source>
        <dbReference type="ARBA" id="ARBA00022630"/>
    </source>
</evidence>
<dbReference type="OrthoDB" id="9804207at2"/>
<dbReference type="InterPro" id="IPR052530">
    <property type="entry name" value="NAD(P)H_nitroreductase"/>
</dbReference>
<evidence type="ECO:0000256" key="8">
    <source>
        <dbReference type="PIRSR" id="PIRSR000232-1"/>
    </source>
</evidence>
<evidence type="ECO:0000313" key="10">
    <source>
        <dbReference type="EMBL" id="QAY67053.1"/>
    </source>
</evidence>
<evidence type="ECO:0000313" key="11">
    <source>
        <dbReference type="Proteomes" id="UP000293568"/>
    </source>
</evidence>
<dbReference type="KEGG" id="pprt:ET464_12245"/>
<dbReference type="RefSeq" id="WP_129441274.1">
    <property type="nucleotide sequence ID" value="NZ_CP035492.1"/>
</dbReference>
<organism evidence="10 11">
    <name type="scientific">Paenibacillus protaetiae</name>
    <dbReference type="NCBI Taxonomy" id="2509456"/>
    <lineage>
        <taxon>Bacteria</taxon>
        <taxon>Bacillati</taxon>
        <taxon>Bacillota</taxon>
        <taxon>Bacilli</taxon>
        <taxon>Bacillales</taxon>
        <taxon>Paenibacillaceae</taxon>
        <taxon>Paenibacillus</taxon>
    </lineage>
</organism>
<keyword evidence="11" id="KW-1185">Reference proteome</keyword>
<keyword evidence="5 7" id="KW-0560">Oxidoreductase</keyword>
<dbReference type="InterPro" id="IPR029479">
    <property type="entry name" value="Nitroreductase"/>
</dbReference>
<evidence type="ECO:0000259" key="9">
    <source>
        <dbReference type="Pfam" id="PF00881"/>
    </source>
</evidence>
<dbReference type="AlphaFoldDB" id="A0A4P6EXS7"/>
<keyword evidence="3 7" id="KW-0288">FMN</keyword>
<dbReference type="PANTHER" id="PTHR43821:SF1">
    <property type="entry name" value="NAD(P)H NITROREDUCTASE YDJA-RELATED"/>
    <property type="match status" value="1"/>
</dbReference>
<feature type="domain" description="Nitroreductase" evidence="9">
    <location>
        <begin position="7"/>
        <end position="168"/>
    </location>
</feature>
<dbReference type="PIRSF" id="PIRSF000232">
    <property type="entry name" value="YdjA"/>
    <property type="match status" value="1"/>
</dbReference>
<evidence type="ECO:0000256" key="6">
    <source>
        <dbReference type="ARBA" id="ARBA00023027"/>
    </source>
</evidence>
<keyword evidence="4 7" id="KW-0521">NADP</keyword>
<dbReference type="CDD" id="cd02135">
    <property type="entry name" value="YdjA-like"/>
    <property type="match status" value="1"/>
</dbReference>
<dbReference type="Gene3D" id="3.40.109.10">
    <property type="entry name" value="NADH Oxidase"/>
    <property type="match status" value="1"/>
</dbReference>
<dbReference type="InterPro" id="IPR000415">
    <property type="entry name" value="Nitroreductase-like"/>
</dbReference>
<evidence type="ECO:0000256" key="5">
    <source>
        <dbReference type="ARBA" id="ARBA00023002"/>
    </source>
</evidence>
<keyword evidence="2 7" id="KW-0285">Flavoprotein</keyword>
<proteinExistence type="inferred from homology"/>
<keyword evidence="6 7" id="KW-0520">NAD</keyword>